<dbReference type="Pfam" id="PF13589">
    <property type="entry name" value="HATPase_c_3"/>
    <property type="match status" value="1"/>
</dbReference>
<keyword evidence="1" id="KW-0547">Nucleotide-binding</keyword>
<organism evidence="1 2">
    <name type="scientific">Rapidithrix thailandica</name>
    <dbReference type="NCBI Taxonomy" id="413964"/>
    <lineage>
        <taxon>Bacteria</taxon>
        <taxon>Pseudomonadati</taxon>
        <taxon>Bacteroidota</taxon>
        <taxon>Cytophagia</taxon>
        <taxon>Cytophagales</taxon>
        <taxon>Flammeovirgaceae</taxon>
        <taxon>Rapidithrix</taxon>
    </lineage>
</organism>
<proteinExistence type="predicted"/>
<comment type="caution">
    <text evidence="1">The sequence shown here is derived from an EMBL/GenBank/DDBJ whole genome shotgun (WGS) entry which is preliminary data.</text>
</comment>
<dbReference type="EMBL" id="JBDKWZ010000028">
    <property type="protein sequence ID" value="MEN7551870.1"/>
    <property type="molecule type" value="Genomic_DNA"/>
</dbReference>
<dbReference type="Gene3D" id="3.30.565.10">
    <property type="entry name" value="Histidine kinase-like ATPase, C-terminal domain"/>
    <property type="match status" value="1"/>
</dbReference>
<keyword evidence="1" id="KW-0067">ATP-binding</keyword>
<protein>
    <submittedName>
        <fullName evidence="1">ATP-binding protein</fullName>
    </submittedName>
</protein>
<accession>A0AAW9SJ88</accession>
<gene>
    <name evidence="1" type="ORF">AAG747_28395</name>
</gene>
<keyword evidence="2" id="KW-1185">Reference proteome</keyword>
<evidence type="ECO:0000313" key="2">
    <source>
        <dbReference type="Proteomes" id="UP001403385"/>
    </source>
</evidence>
<evidence type="ECO:0000313" key="1">
    <source>
        <dbReference type="EMBL" id="MEN7551870.1"/>
    </source>
</evidence>
<name>A0AAW9SJ88_9BACT</name>
<reference evidence="1 2" key="1">
    <citation type="submission" date="2024-04" db="EMBL/GenBank/DDBJ databases">
        <title>Novel genus in family Flammeovirgaceae.</title>
        <authorList>
            <person name="Nguyen T.H."/>
            <person name="Vuong T.Q."/>
            <person name="Le H."/>
            <person name="Kim S.-G."/>
        </authorList>
    </citation>
    <scope>NUCLEOTIDE SEQUENCE [LARGE SCALE GENOMIC DNA]</scope>
    <source>
        <strain evidence="1 2">JCM 23209</strain>
    </source>
</reference>
<sequence>MINYSKIESISAEPEASSMIETFRAIGYSVETAIADIIDNSISAEAKNIWVDYSWNGPDTVISITDDGFGMTNDTLIQAMKPGSVSPLTKRRENDLGRFGLGLKTASFSQCRKFCVISKTKDTPIVYWSWDLDYVNYAKAWKLIKFCPDIEGFKQKLGDLNSCTTVIWHDIDRLTKNTSSGSVTSKAKFLETMERVKKHLSMVFHRYMEEGLNVFFRGRKIAVWDPFMIGYEGLQPKPETVLEGGKIRIKGFILPHRSKLTTEQYNYGKGPEDSWTAHQGFYVYRNKRLLVAGDWLGIFKKEVHYDLCRISVDLPNTMDDEWQVDIKKSIARPPGRLKEQLLSVAKEARGQALEVYRHKGKVIKRKLIVNEYFPFWEERTRHGKRFYKLNRNHPLLKELFQKNNGLSGEIEKVLQFIEETVPVPLITLKENENEFPHGQPFEGKNQQVVSEVMKIMYENMISEGVEPEQAKARIANIEPFNFYLEFLEQL</sequence>
<dbReference type="GO" id="GO:0005524">
    <property type="term" value="F:ATP binding"/>
    <property type="evidence" value="ECO:0007669"/>
    <property type="project" value="UniProtKB-KW"/>
</dbReference>
<dbReference type="RefSeq" id="WP_346824648.1">
    <property type="nucleotide sequence ID" value="NZ_JBDKWZ010000028.1"/>
</dbReference>
<dbReference type="SUPFAM" id="SSF55874">
    <property type="entry name" value="ATPase domain of HSP90 chaperone/DNA topoisomerase II/histidine kinase"/>
    <property type="match status" value="1"/>
</dbReference>
<dbReference type="InterPro" id="IPR036890">
    <property type="entry name" value="HATPase_C_sf"/>
</dbReference>
<dbReference type="AlphaFoldDB" id="A0AAW9SJ88"/>
<dbReference type="Proteomes" id="UP001403385">
    <property type="component" value="Unassembled WGS sequence"/>
</dbReference>